<evidence type="ECO:0000256" key="5">
    <source>
        <dbReference type="HAMAP-Rule" id="MF_02034"/>
    </source>
</evidence>
<gene>
    <name evidence="5" type="primary">egtA</name>
    <name evidence="7" type="ORF">SAMN05216561_10592</name>
</gene>
<dbReference type="GO" id="GO:0052699">
    <property type="term" value="P:ergothioneine biosynthetic process"/>
    <property type="evidence" value="ECO:0007669"/>
    <property type="project" value="UniProtKB-UniRule"/>
</dbReference>
<dbReference type="GO" id="GO:0006750">
    <property type="term" value="P:glutathione biosynthetic process"/>
    <property type="evidence" value="ECO:0007669"/>
    <property type="project" value="UniProtKB-UniRule"/>
</dbReference>
<comment type="similarity">
    <text evidence="5 6">Belongs to the glutamate--cysteine ligase type 2 family. EgtA subfamily.</text>
</comment>
<dbReference type="PANTHER" id="PTHR34378:SF1">
    <property type="entry name" value="GLUTAMATE--CYSTEINE LIGASE, CHLOROPLASTIC"/>
    <property type="match status" value="1"/>
</dbReference>
<dbReference type="RefSeq" id="WP_091111854.1">
    <property type="nucleotide sequence ID" value="NZ_BKAF01000006.1"/>
</dbReference>
<dbReference type="HAMAP" id="MF_02034">
    <property type="entry name" value="EgtA"/>
    <property type="match status" value="1"/>
</dbReference>
<dbReference type="STRING" id="1005945.SAMN05216561_10592"/>
<evidence type="ECO:0000256" key="6">
    <source>
        <dbReference type="PIRNR" id="PIRNR017901"/>
    </source>
</evidence>
<comment type="function">
    <text evidence="5">Catalyzes the synthesis of gamma-glutamylcysteine (gamma-GC). This compound is used as substrate for the biosynthesis of the low-molecular thiol compound ergothioneine.</text>
</comment>
<dbReference type="InterPro" id="IPR017809">
    <property type="entry name" value="EgtA_Actinobacteria"/>
</dbReference>
<dbReference type="EC" id="6.3.2.2" evidence="5"/>
<dbReference type="Pfam" id="PF04107">
    <property type="entry name" value="GCS2"/>
    <property type="match status" value="1"/>
</dbReference>
<dbReference type="OrthoDB" id="9780152at2"/>
<protein>
    <recommendedName>
        <fullName evidence="5">Glutamate--cysteine ligase EgtA</fullName>
        <ecNumber evidence="5">6.3.2.2</ecNumber>
    </recommendedName>
    <alternativeName>
        <fullName evidence="5">Gamma-glutamylcysteine synthase</fullName>
        <shortName evidence="5">GCS</shortName>
        <shortName evidence="5">Gamma-ECS</shortName>
    </alternativeName>
</protein>
<dbReference type="PANTHER" id="PTHR34378">
    <property type="entry name" value="GLUTAMATE--CYSTEINE LIGASE, CHLOROPLASTIC"/>
    <property type="match status" value="1"/>
</dbReference>
<dbReference type="UniPathway" id="UPA01014"/>
<keyword evidence="2 5" id="KW-0547">Nucleotide-binding</keyword>
<dbReference type="Gene3D" id="3.30.590.20">
    <property type="match status" value="1"/>
</dbReference>
<dbReference type="InterPro" id="IPR006336">
    <property type="entry name" value="GCS2"/>
</dbReference>
<dbReference type="NCBIfam" id="TIGR03444">
    <property type="entry name" value="EgtA_Cys_ligase"/>
    <property type="match status" value="1"/>
</dbReference>
<keyword evidence="3 5" id="KW-0067">ATP-binding</keyword>
<evidence type="ECO:0000313" key="8">
    <source>
        <dbReference type="Proteomes" id="UP000198649"/>
    </source>
</evidence>
<dbReference type="EMBL" id="FOQG01000005">
    <property type="protein sequence ID" value="SFI13270.1"/>
    <property type="molecule type" value="Genomic_DNA"/>
</dbReference>
<dbReference type="SUPFAM" id="SSF55931">
    <property type="entry name" value="Glutamine synthetase/guanido kinase"/>
    <property type="match status" value="1"/>
</dbReference>
<dbReference type="GO" id="GO:0004357">
    <property type="term" value="F:glutamate-cysteine ligase activity"/>
    <property type="evidence" value="ECO:0007669"/>
    <property type="project" value="UniProtKB-UniRule"/>
</dbReference>
<proteinExistence type="inferred from homology"/>
<organism evidence="7 8">
    <name type="scientific">Nocardioides psychrotolerans</name>
    <dbReference type="NCBI Taxonomy" id="1005945"/>
    <lineage>
        <taxon>Bacteria</taxon>
        <taxon>Bacillati</taxon>
        <taxon>Actinomycetota</taxon>
        <taxon>Actinomycetes</taxon>
        <taxon>Propionibacteriales</taxon>
        <taxon>Nocardioidaceae</taxon>
        <taxon>Nocardioides</taxon>
    </lineage>
</organism>
<keyword evidence="8" id="KW-1185">Reference proteome</keyword>
<keyword evidence="1 5" id="KW-0436">Ligase</keyword>
<evidence type="ECO:0000256" key="4">
    <source>
        <dbReference type="ARBA" id="ARBA00048819"/>
    </source>
</evidence>
<evidence type="ECO:0000256" key="1">
    <source>
        <dbReference type="ARBA" id="ARBA00022598"/>
    </source>
</evidence>
<dbReference type="InterPro" id="IPR035434">
    <property type="entry name" value="GCL_bact_plant"/>
</dbReference>
<comment type="pathway">
    <text evidence="5">Amino-acid biosynthesis; ergothioneine biosynthesis.</text>
</comment>
<evidence type="ECO:0000256" key="3">
    <source>
        <dbReference type="ARBA" id="ARBA00022840"/>
    </source>
</evidence>
<dbReference type="InterPro" id="IPR014746">
    <property type="entry name" value="Gln_synth/guanido_kin_cat_dom"/>
</dbReference>
<dbReference type="AlphaFoldDB" id="A0A1I3FQ09"/>
<reference evidence="7 8" key="1">
    <citation type="submission" date="2016-10" db="EMBL/GenBank/DDBJ databases">
        <authorList>
            <person name="de Groot N.N."/>
        </authorList>
    </citation>
    <scope>NUCLEOTIDE SEQUENCE [LARGE SCALE GENOMIC DNA]</scope>
    <source>
        <strain evidence="7 8">CGMCC 1.11156</strain>
    </source>
</reference>
<name>A0A1I3FQ09_9ACTN</name>
<accession>A0A1I3FQ09</accession>
<dbReference type="GO" id="GO:0005524">
    <property type="term" value="F:ATP binding"/>
    <property type="evidence" value="ECO:0007669"/>
    <property type="project" value="UniProtKB-UniRule"/>
</dbReference>
<dbReference type="PIRSF" id="PIRSF017901">
    <property type="entry name" value="GCL"/>
    <property type="match status" value="1"/>
</dbReference>
<evidence type="ECO:0000313" key="7">
    <source>
        <dbReference type="EMBL" id="SFI13270.1"/>
    </source>
</evidence>
<evidence type="ECO:0000256" key="2">
    <source>
        <dbReference type="ARBA" id="ARBA00022741"/>
    </source>
</evidence>
<comment type="catalytic activity">
    <reaction evidence="4 5 6">
        <text>L-cysteine + L-glutamate + ATP = gamma-L-glutamyl-L-cysteine + ADP + phosphate + H(+)</text>
        <dbReference type="Rhea" id="RHEA:13285"/>
        <dbReference type="ChEBI" id="CHEBI:15378"/>
        <dbReference type="ChEBI" id="CHEBI:29985"/>
        <dbReference type="ChEBI" id="CHEBI:30616"/>
        <dbReference type="ChEBI" id="CHEBI:35235"/>
        <dbReference type="ChEBI" id="CHEBI:43474"/>
        <dbReference type="ChEBI" id="CHEBI:58173"/>
        <dbReference type="ChEBI" id="CHEBI:456216"/>
        <dbReference type="EC" id="6.3.2.2"/>
    </reaction>
</comment>
<sequence length="420" mass="44721">MTAETVTAPTDVEDVLDTTDPVAAATAYVAAGALSHGTDRRVGLELELHLVNLATPARRPSWAEVQALMADLPSMPSGSTVTLEPGAQVELSTPPRDDVSAAVAALRADREVLRRALGEAGYGAAPLGADPAREVRRCNPAPRYAAMEQHFEARGCGSPARAMMSATAALQVNLDAGPAASWSARVELIRSLVPMFVAASATSPYLGGRASGWHSMRQETWHGIDHGRSDPIPVGEPTVAWALYALNAPVMLLRGDEGMTPVQTLVSFGDWLREPDRLGRRASQADLDYHLTTLFPPVRPRGYVEIRCIDALPDRWWPALAGLAVTLVDDPEAADLAADLCAPVAHAWEAAARHGLADPALRRAVTGCAEVAARLGPHDLRSELEAFAELVASGRTPADEIRSRAESRGPLRVLEEEAHA</sequence>
<dbReference type="Proteomes" id="UP000198649">
    <property type="component" value="Unassembled WGS sequence"/>
</dbReference>